<dbReference type="RefSeq" id="WP_093191945.1">
    <property type="nucleotide sequence ID" value="NZ_FNEV01000001.1"/>
</dbReference>
<dbReference type="EMBL" id="FNEV01000001">
    <property type="protein sequence ID" value="SDJ04228.1"/>
    <property type="molecule type" value="Genomic_DNA"/>
</dbReference>
<keyword evidence="2" id="KW-1185">Reference proteome</keyword>
<gene>
    <name evidence="1" type="ORF">SAMN04490247_0627</name>
</gene>
<dbReference type="STRING" id="86666.SAMN04490247_0627"/>
<evidence type="ECO:0000313" key="1">
    <source>
        <dbReference type="EMBL" id="SDJ04228.1"/>
    </source>
</evidence>
<organism evidence="1 2">
    <name type="scientific">Salimicrobium halophilum</name>
    <dbReference type="NCBI Taxonomy" id="86666"/>
    <lineage>
        <taxon>Bacteria</taxon>
        <taxon>Bacillati</taxon>
        <taxon>Bacillota</taxon>
        <taxon>Bacilli</taxon>
        <taxon>Bacillales</taxon>
        <taxon>Bacillaceae</taxon>
        <taxon>Salimicrobium</taxon>
    </lineage>
</organism>
<evidence type="ECO:0000313" key="2">
    <source>
        <dbReference type="Proteomes" id="UP000199225"/>
    </source>
</evidence>
<name>A0A1G8QHU3_9BACI</name>
<evidence type="ECO:0008006" key="3">
    <source>
        <dbReference type="Google" id="ProtNLM"/>
    </source>
</evidence>
<sequence>MIVQITGKVSYPITLDPTVWIFDDRKQTFSEVFGDGISTEEEQEVDELREQAERFNRAMYQQKVSPPINKSVNRYEKERAIKGTFLMPLLPFLHTSEIDKNANTAVLETTDGEVSITTEQIRDSYALFAETGKPLKEDGPIHLYFGDGSNKEAPVKGIKKIRFE</sequence>
<dbReference type="OrthoDB" id="2404998at2"/>
<dbReference type="Proteomes" id="UP000199225">
    <property type="component" value="Unassembled WGS sequence"/>
</dbReference>
<reference evidence="2" key="1">
    <citation type="submission" date="2016-10" db="EMBL/GenBank/DDBJ databases">
        <authorList>
            <person name="Varghese N."/>
            <person name="Submissions S."/>
        </authorList>
    </citation>
    <scope>NUCLEOTIDE SEQUENCE [LARGE SCALE GENOMIC DNA]</scope>
    <source>
        <strain evidence="2">DSM 4771</strain>
    </source>
</reference>
<protein>
    <recommendedName>
        <fullName evidence="3">Peptidyl-prolyl cis-trans isomerase</fullName>
    </recommendedName>
</protein>
<dbReference type="AlphaFoldDB" id="A0A1G8QHU3"/>
<accession>A0A1G8QHU3</accession>
<proteinExistence type="predicted"/>